<reference evidence="9 10" key="1">
    <citation type="journal article" date="2018" name="Nat. Biotechnol.">
        <title>A standardized bacterial taxonomy based on genome phylogeny substantially revises the tree of life.</title>
        <authorList>
            <person name="Parks D.H."/>
            <person name="Chuvochina M."/>
            <person name="Waite D.W."/>
            <person name="Rinke C."/>
            <person name="Skarshewski A."/>
            <person name="Chaumeil P.A."/>
            <person name="Hugenholtz P."/>
        </authorList>
    </citation>
    <scope>NUCLEOTIDE SEQUENCE [LARGE SCALE GENOMIC DNA]</scope>
    <source>
        <strain evidence="9">UBA8672</strain>
    </source>
</reference>
<dbReference type="EMBL" id="DPPF01000126">
    <property type="protein sequence ID" value="HCW93287.1"/>
    <property type="molecule type" value="Genomic_DNA"/>
</dbReference>
<dbReference type="InterPro" id="IPR003593">
    <property type="entry name" value="AAA+_ATPase"/>
</dbReference>
<keyword evidence="4" id="KW-0547">Nucleotide-binding</keyword>
<dbReference type="PROSITE" id="PS00211">
    <property type="entry name" value="ABC_TRANSPORTER_1"/>
    <property type="match status" value="1"/>
</dbReference>
<dbReference type="PROSITE" id="PS50893">
    <property type="entry name" value="ABC_TRANSPORTER_2"/>
    <property type="match status" value="1"/>
</dbReference>
<keyword evidence="6" id="KW-0129">CBS domain</keyword>
<dbReference type="CDD" id="cd02205">
    <property type="entry name" value="CBS_pair_SF"/>
    <property type="match status" value="1"/>
</dbReference>
<keyword evidence="3" id="KW-0677">Repeat</keyword>
<keyword evidence="5 9" id="KW-0067">ATP-binding</keyword>
<organism evidence="9 10">
    <name type="scientific">Flexistipes sinusarabici</name>
    <dbReference type="NCBI Taxonomy" id="2352"/>
    <lineage>
        <taxon>Bacteria</taxon>
        <taxon>Pseudomonadati</taxon>
        <taxon>Deferribacterota</taxon>
        <taxon>Deferribacteres</taxon>
        <taxon>Deferribacterales</taxon>
        <taxon>Flexistipitaceae</taxon>
        <taxon>Flexistipes</taxon>
    </lineage>
</organism>
<accession>A0A3D5QBS1</accession>
<evidence type="ECO:0000259" key="8">
    <source>
        <dbReference type="PROSITE" id="PS51371"/>
    </source>
</evidence>
<dbReference type="SMART" id="SM00116">
    <property type="entry name" value="CBS"/>
    <property type="match status" value="1"/>
</dbReference>
<dbReference type="GO" id="GO:0005524">
    <property type="term" value="F:ATP binding"/>
    <property type="evidence" value="ECO:0007669"/>
    <property type="project" value="UniProtKB-KW"/>
</dbReference>
<dbReference type="NCBIfam" id="TIGR01186">
    <property type="entry name" value="proV"/>
    <property type="match status" value="1"/>
</dbReference>
<dbReference type="SMART" id="SM00382">
    <property type="entry name" value="AAA"/>
    <property type="match status" value="1"/>
</dbReference>
<protein>
    <submittedName>
        <fullName evidence="9">Glycine betaine ABC transporter ATP-binding protein</fullName>
    </submittedName>
</protein>
<dbReference type="FunFam" id="3.40.50.300:FF:000425">
    <property type="entry name" value="Probable ABC transporter, ATP-binding subunit"/>
    <property type="match status" value="1"/>
</dbReference>
<comment type="caution">
    <text evidence="9">The sequence shown here is derived from an EMBL/GenBank/DDBJ whole genome shotgun (WGS) entry which is preliminary data.</text>
</comment>
<evidence type="ECO:0000256" key="3">
    <source>
        <dbReference type="ARBA" id="ARBA00022737"/>
    </source>
</evidence>
<dbReference type="InterPro" id="IPR017871">
    <property type="entry name" value="ABC_transporter-like_CS"/>
</dbReference>
<dbReference type="SUPFAM" id="SSF52540">
    <property type="entry name" value="P-loop containing nucleoside triphosphate hydrolases"/>
    <property type="match status" value="1"/>
</dbReference>
<dbReference type="Pfam" id="PF00005">
    <property type="entry name" value="ABC_tran"/>
    <property type="match status" value="1"/>
</dbReference>
<dbReference type="Proteomes" id="UP000262325">
    <property type="component" value="Unassembled WGS sequence"/>
</dbReference>
<comment type="similarity">
    <text evidence="1">Belongs to the ABC transporter superfamily.</text>
</comment>
<sequence length="362" mass="41115">MIKFENVSKAYEENNVVKNLSFEVKKGEICVLIGPSGCGKSTTLKMINRLVEPTEGAVRIDGKKVRDFKPEILRRRIGYVIQNIGLFPHLTVKENISVVPKLLKWDKNRIDQRVSELMDLMGMQESQFLKKHPSELSGGQAQRVGVARALAANPDIVLMDEPFGALDPITKSSLQNEILRLQKKVQKTIVFVTHDIDEAVKLADRIAVMNEGRLVAYDRPESILNNKENEFIKKFVGFDRALKKLTRMYVEDFIKPYKSVKISDSSELIKREMENEIFVWVVDDNGNFKGWLNNDDSIDFTEHIESFIVKDIENFQVSPDCSLKDALSVMMSENVVTLPVVDNGKLIGEIRLSDIVGNEKNN</sequence>
<dbReference type="GO" id="GO:0031460">
    <property type="term" value="P:glycine betaine transport"/>
    <property type="evidence" value="ECO:0007669"/>
    <property type="project" value="InterPro"/>
</dbReference>
<dbReference type="InterPro" id="IPR046342">
    <property type="entry name" value="CBS_dom_sf"/>
</dbReference>
<dbReference type="PANTHER" id="PTHR43117">
    <property type="entry name" value="OSMOPROTECTANT IMPORT ATP-BINDING PROTEIN OSMV"/>
    <property type="match status" value="1"/>
</dbReference>
<dbReference type="SUPFAM" id="SSF54631">
    <property type="entry name" value="CBS-domain pair"/>
    <property type="match status" value="1"/>
</dbReference>
<proteinExistence type="inferred from homology"/>
<name>A0A3D5QBS1_FLESI</name>
<evidence type="ECO:0000256" key="1">
    <source>
        <dbReference type="ARBA" id="ARBA00005417"/>
    </source>
</evidence>
<dbReference type="InterPro" id="IPR003439">
    <property type="entry name" value="ABC_transporter-like_ATP-bd"/>
</dbReference>
<dbReference type="Gene3D" id="3.10.580.10">
    <property type="entry name" value="CBS-domain"/>
    <property type="match status" value="1"/>
</dbReference>
<dbReference type="PANTHER" id="PTHR43117:SF4">
    <property type="entry name" value="OSMOPROTECTANT IMPORT ATP-BINDING PROTEIN OSMV"/>
    <property type="match status" value="1"/>
</dbReference>
<evidence type="ECO:0000313" key="10">
    <source>
        <dbReference type="Proteomes" id="UP000262325"/>
    </source>
</evidence>
<dbReference type="GO" id="GO:0016887">
    <property type="term" value="F:ATP hydrolysis activity"/>
    <property type="evidence" value="ECO:0007669"/>
    <property type="project" value="InterPro"/>
</dbReference>
<evidence type="ECO:0000256" key="5">
    <source>
        <dbReference type="ARBA" id="ARBA00022840"/>
    </source>
</evidence>
<keyword evidence="2" id="KW-0813">Transport</keyword>
<dbReference type="AlphaFoldDB" id="A0A3D5QBS1"/>
<feature type="domain" description="CBS" evidence="8">
    <location>
        <begin position="308"/>
        <end position="362"/>
    </location>
</feature>
<evidence type="ECO:0000313" key="9">
    <source>
        <dbReference type="EMBL" id="HCW93287.1"/>
    </source>
</evidence>
<evidence type="ECO:0000259" key="7">
    <source>
        <dbReference type="PROSITE" id="PS50893"/>
    </source>
</evidence>
<dbReference type="Pfam" id="PF00571">
    <property type="entry name" value="CBS"/>
    <property type="match status" value="1"/>
</dbReference>
<dbReference type="InterPro" id="IPR000644">
    <property type="entry name" value="CBS_dom"/>
</dbReference>
<dbReference type="PROSITE" id="PS51371">
    <property type="entry name" value="CBS"/>
    <property type="match status" value="1"/>
</dbReference>
<dbReference type="InterPro" id="IPR005892">
    <property type="entry name" value="Gly-betaine_transp_ATP-bd"/>
</dbReference>
<dbReference type="GO" id="GO:0016020">
    <property type="term" value="C:membrane"/>
    <property type="evidence" value="ECO:0007669"/>
    <property type="project" value="InterPro"/>
</dbReference>
<feature type="domain" description="ABC transporter" evidence="7">
    <location>
        <begin position="2"/>
        <end position="236"/>
    </location>
</feature>
<dbReference type="Gene3D" id="3.40.50.300">
    <property type="entry name" value="P-loop containing nucleotide triphosphate hydrolases"/>
    <property type="match status" value="1"/>
</dbReference>
<evidence type="ECO:0000256" key="2">
    <source>
        <dbReference type="ARBA" id="ARBA00022448"/>
    </source>
</evidence>
<dbReference type="InterPro" id="IPR027417">
    <property type="entry name" value="P-loop_NTPase"/>
</dbReference>
<gene>
    <name evidence="9" type="ORF">DHM44_06370</name>
</gene>
<evidence type="ECO:0000256" key="6">
    <source>
        <dbReference type="PROSITE-ProRule" id="PRU00703"/>
    </source>
</evidence>
<evidence type="ECO:0000256" key="4">
    <source>
        <dbReference type="ARBA" id="ARBA00022741"/>
    </source>
</evidence>